<dbReference type="AlphaFoldDB" id="A0AAD4GAT1"/>
<evidence type="ECO:0000313" key="2">
    <source>
        <dbReference type="EMBL" id="KAF8432691.1"/>
    </source>
</evidence>
<feature type="compositionally biased region" description="Acidic residues" evidence="1">
    <location>
        <begin position="12"/>
        <end position="27"/>
    </location>
</feature>
<accession>A0AAD4GAT1</accession>
<feature type="region of interest" description="Disordered" evidence="1">
    <location>
        <begin position="1"/>
        <end position="32"/>
    </location>
</feature>
<gene>
    <name evidence="2" type="ORF">L210DRAFT_3650159</name>
</gene>
<reference evidence="2" key="2">
    <citation type="journal article" date="2020" name="Nat. Commun.">
        <title>Large-scale genome sequencing of mycorrhizal fungi provides insights into the early evolution of symbiotic traits.</title>
        <authorList>
            <person name="Miyauchi S."/>
            <person name="Kiss E."/>
            <person name="Kuo A."/>
            <person name="Drula E."/>
            <person name="Kohler A."/>
            <person name="Sanchez-Garcia M."/>
            <person name="Morin E."/>
            <person name="Andreopoulos B."/>
            <person name="Barry K.W."/>
            <person name="Bonito G."/>
            <person name="Buee M."/>
            <person name="Carver A."/>
            <person name="Chen C."/>
            <person name="Cichocki N."/>
            <person name="Clum A."/>
            <person name="Culley D."/>
            <person name="Crous P.W."/>
            <person name="Fauchery L."/>
            <person name="Girlanda M."/>
            <person name="Hayes R.D."/>
            <person name="Keri Z."/>
            <person name="LaButti K."/>
            <person name="Lipzen A."/>
            <person name="Lombard V."/>
            <person name="Magnuson J."/>
            <person name="Maillard F."/>
            <person name="Murat C."/>
            <person name="Nolan M."/>
            <person name="Ohm R.A."/>
            <person name="Pangilinan J."/>
            <person name="Pereira M.F."/>
            <person name="Perotto S."/>
            <person name="Peter M."/>
            <person name="Pfister S."/>
            <person name="Riley R."/>
            <person name="Sitrit Y."/>
            <person name="Stielow J.B."/>
            <person name="Szollosi G."/>
            <person name="Zifcakova L."/>
            <person name="Stursova M."/>
            <person name="Spatafora J.W."/>
            <person name="Tedersoo L."/>
            <person name="Vaario L.M."/>
            <person name="Yamada A."/>
            <person name="Yan M."/>
            <person name="Wang P."/>
            <person name="Xu J."/>
            <person name="Bruns T."/>
            <person name="Baldrian P."/>
            <person name="Vilgalys R."/>
            <person name="Dunand C."/>
            <person name="Henrissat B."/>
            <person name="Grigoriev I.V."/>
            <person name="Hibbett D."/>
            <person name="Nagy L.G."/>
            <person name="Martin F.M."/>
        </authorList>
    </citation>
    <scope>NUCLEOTIDE SEQUENCE</scope>
    <source>
        <strain evidence="2">BED1</strain>
    </source>
</reference>
<proteinExistence type="predicted"/>
<sequence>MAHEKDFHDREVEGDEEDEGDEGASDETESRPPFTLAVSHVCWHWRNVALSTPSLWTTIPVPREARSPYPRVSTLLERSKNLPIDIIVSYGDLDKHEDAPSDADLEILFPMLISHIHRWRTIKVMASEYHMYEFLSAVSGHSVPAAPQLTTLELYDYEDTDNRDTFQHPTLFAGSAPLLTRIVLWRVHVDWDQPWVASASNLTDLALAYHAEDAHPSWAQFSTILRGASVLQKLSLCQSGPSGELPLWSIEPTPGDPADVNAPIQLVRVTDFILKCDMLKGHVLDIT</sequence>
<evidence type="ECO:0000313" key="3">
    <source>
        <dbReference type="Proteomes" id="UP001194468"/>
    </source>
</evidence>
<name>A0AAD4GAT1_BOLED</name>
<reference evidence="2" key="1">
    <citation type="submission" date="2019-10" db="EMBL/GenBank/DDBJ databases">
        <authorList>
            <consortium name="DOE Joint Genome Institute"/>
            <person name="Kuo A."/>
            <person name="Miyauchi S."/>
            <person name="Kiss E."/>
            <person name="Drula E."/>
            <person name="Kohler A."/>
            <person name="Sanchez-Garcia M."/>
            <person name="Andreopoulos B."/>
            <person name="Barry K.W."/>
            <person name="Bonito G."/>
            <person name="Buee M."/>
            <person name="Carver A."/>
            <person name="Chen C."/>
            <person name="Cichocki N."/>
            <person name="Clum A."/>
            <person name="Culley D."/>
            <person name="Crous P.W."/>
            <person name="Fauchery L."/>
            <person name="Girlanda M."/>
            <person name="Hayes R."/>
            <person name="Keri Z."/>
            <person name="LaButti K."/>
            <person name="Lipzen A."/>
            <person name="Lombard V."/>
            <person name="Magnuson J."/>
            <person name="Maillard F."/>
            <person name="Morin E."/>
            <person name="Murat C."/>
            <person name="Nolan M."/>
            <person name="Ohm R."/>
            <person name="Pangilinan J."/>
            <person name="Pereira M."/>
            <person name="Perotto S."/>
            <person name="Peter M."/>
            <person name="Riley R."/>
            <person name="Sitrit Y."/>
            <person name="Stielow B."/>
            <person name="Szollosi G."/>
            <person name="Zifcakova L."/>
            <person name="Stursova M."/>
            <person name="Spatafora J.W."/>
            <person name="Tedersoo L."/>
            <person name="Vaario L.-M."/>
            <person name="Yamada A."/>
            <person name="Yan M."/>
            <person name="Wang P."/>
            <person name="Xu J."/>
            <person name="Bruns T."/>
            <person name="Baldrian P."/>
            <person name="Vilgalys R."/>
            <person name="Henrissat B."/>
            <person name="Grigoriev I.V."/>
            <person name="Hibbett D."/>
            <person name="Nagy L.G."/>
            <person name="Martin F.M."/>
        </authorList>
    </citation>
    <scope>NUCLEOTIDE SEQUENCE</scope>
    <source>
        <strain evidence="2">BED1</strain>
    </source>
</reference>
<dbReference type="Proteomes" id="UP001194468">
    <property type="component" value="Unassembled WGS sequence"/>
</dbReference>
<protein>
    <recommendedName>
        <fullName evidence="4">F-box domain-containing protein</fullName>
    </recommendedName>
</protein>
<comment type="caution">
    <text evidence="2">The sequence shown here is derived from an EMBL/GenBank/DDBJ whole genome shotgun (WGS) entry which is preliminary data.</text>
</comment>
<dbReference type="Gene3D" id="1.20.1280.50">
    <property type="match status" value="1"/>
</dbReference>
<feature type="compositionally biased region" description="Basic and acidic residues" evidence="1">
    <location>
        <begin position="1"/>
        <end position="11"/>
    </location>
</feature>
<dbReference type="EMBL" id="WHUW01000038">
    <property type="protein sequence ID" value="KAF8432691.1"/>
    <property type="molecule type" value="Genomic_DNA"/>
</dbReference>
<evidence type="ECO:0008006" key="4">
    <source>
        <dbReference type="Google" id="ProtNLM"/>
    </source>
</evidence>
<organism evidence="2 3">
    <name type="scientific">Boletus edulis BED1</name>
    <dbReference type="NCBI Taxonomy" id="1328754"/>
    <lineage>
        <taxon>Eukaryota</taxon>
        <taxon>Fungi</taxon>
        <taxon>Dikarya</taxon>
        <taxon>Basidiomycota</taxon>
        <taxon>Agaricomycotina</taxon>
        <taxon>Agaricomycetes</taxon>
        <taxon>Agaricomycetidae</taxon>
        <taxon>Boletales</taxon>
        <taxon>Boletineae</taxon>
        <taxon>Boletaceae</taxon>
        <taxon>Boletoideae</taxon>
        <taxon>Boletus</taxon>
    </lineage>
</organism>
<evidence type="ECO:0000256" key="1">
    <source>
        <dbReference type="SAM" id="MobiDB-lite"/>
    </source>
</evidence>
<keyword evidence="3" id="KW-1185">Reference proteome</keyword>